<protein>
    <submittedName>
        <fullName evidence="2">Uncharacterized protein with an alpha/beta hydrolase fold</fullName>
    </submittedName>
</protein>
<keyword evidence="2" id="KW-0378">Hydrolase</keyword>
<dbReference type="OrthoDB" id="503948at2"/>
<keyword evidence="1" id="KW-0472">Membrane</keyword>
<dbReference type="Proteomes" id="UP000199474">
    <property type="component" value="Unassembled WGS sequence"/>
</dbReference>
<dbReference type="EMBL" id="FOMR01000009">
    <property type="protein sequence ID" value="SFE15015.1"/>
    <property type="molecule type" value="Genomic_DNA"/>
</dbReference>
<keyword evidence="1" id="KW-0812">Transmembrane</keyword>
<evidence type="ECO:0000256" key="1">
    <source>
        <dbReference type="SAM" id="Phobius"/>
    </source>
</evidence>
<evidence type="ECO:0000313" key="3">
    <source>
        <dbReference type="Proteomes" id="UP000199474"/>
    </source>
</evidence>
<dbReference type="SUPFAM" id="SSF53474">
    <property type="entry name" value="alpha/beta-Hydrolases"/>
    <property type="match status" value="1"/>
</dbReference>
<dbReference type="InterPro" id="IPR010315">
    <property type="entry name" value="DUF915_hydro-like"/>
</dbReference>
<dbReference type="Pfam" id="PF06028">
    <property type="entry name" value="DUF915"/>
    <property type="match status" value="1"/>
</dbReference>
<evidence type="ECO:0000313" key="2">
    <source>
        <dbReference type="EMBL" id="SFE15015.1"/>
    </source>
</evidence>
<name>A0A1I1Y5W7_9BACI</name>
<keyword evidence="3" id="KW-1185">Reference proteome</keyword>
<feature type="transmembrane region" description="Helical" evidence="1">
    <location>
        <begin position="6"/>
        <end position="25"/>
    </location>
</feature>
<organism evidence="2 3">
    <name type="scientific">Lentibacillus persicus</name>
    <dbReference type="NCBI Taxonomy" id="640948"/>
    <lineage>
        <taxon>Bacteria</taxon>
        <taxon>Bacillati</taxon>
        <taxon>Bacillota</taxon>
        <taxon>Bacilli</taxon>
        <taxon>Bacillales</taxon>
        <taxon>Bacillaceae</taxon>
        <taxon>Lentibacillus</taxon>
    </lineage>
</organism>
<gene>
    <name evidence="2" type="ORF">SAMN05216238_10911</name>
</gene>
<reference evidence="3" key="1">
    <citation type="submission" date="2016-10" db="EMBL/GenBank/DDBJ databases">
        <authorList>
            <person name="Varghese N."/>
            <person name="Submissions S."/>
        </authorList>
    </citation>
    <scope>NUCLEOTIDE SEQUENCE [LARGE SCALE GENOMIC DNA]</scope>
    <source>
        <strain evidence="3">DSM 22530</strain>
    </source>
</reference>
<dbReference type="Gene3D" id="3.40.50.1820">
    <property type="entry name" value="alpha/beta hydrolase"/>
    <property type="match status" value="1"/>
</dbReference>
<dbReference type="STRING" id="640948.SAMN05216238_10911"/>
<dbReference type="GO" id="GO:0016787">
    <property type="term" value="F:hydrolase activity"/>
    <property type="evidence" value="ECO:0007669"/>
    <property type="project" value="UniProtKB-KW"/>
</dbReference>
<dbReference type="InterPro" id="IPR029058">
    <property type="entry name" value="AB_hydrolase_fold"/>
</dbReference>
<sequence>MQFKYIVGTAVFLILTGSVFGLLYVPESTKSEKNMEVPTVFVHGYKGTENSLGNMLERFEHTYNLGKRSLVYKVSPAGKLDVYHLNNREHTANMFVQPVFKNNRASIEDTAEWLAKVMAHMKETFGVKRVNLVGHSMGGLVSIEYIENYQDYSHYPEVKKLAVIGSPINGIYNEGYFKLHHDPAAEDLKPDSYALKRLRLNKNAIPDHLDVLSIGSTGDSVARPKSIEGIRKIVDEGQLTYKMIKDPTLGHSALHEDTRVDKMIYSFLQLQKRLERTAKD</sequence>
<dbReference type="RefSeq" id="WP_090085969.1">
    <property type="nucleotide sequence ID" value="NZ_FOMR01000009.1"/>
</dbReference>
<keyword evidence="1" id="KW-1133">Transmembrane helix</keyword>
<dbReference type="AlphaFoldDB" id="A0A1I1Y5W7"/>
<proteinExistence type="predicted"/>
<accession>A0A1I1Y5W7</accession>